<protein>
    <recommendedName>
        <fullName evidence="14">Solute carrier family 25 member 35</fullName>
    </recommendedName>
</protein>
<feature type="repeat" description="Solcar" evidence="10">
    <location>
        <begin position="203"/>
        <end position="294"/>
    </location>
</feature>
<evidence type="ECO:0000256" key="10">
    <source>
        <dbReference type="PROSITE-ProRule" id="PRU00282"/>
    </source>
</evidence>
<dbReference type="Pfam" id="PF00153">
    <property type="entry name" value="Mito_carr"/>
    <property type="match status" value="3"/>
</dbReference>
<comment type="caution">
    <text evidence="12">The sequence shown here is derived from an EMBL/GenBank/DDBJ whole genome shotgun (WGS) entry which is preliminary data.</text>
</comment>
<keyword evidence="8" id="KW-0496">Mitochondrion</keyword>
<evidence type="ECO:0000256" key="4">
    <source>
        <dbReference type="ARBA" id="ARBA00022692"/>
    </source>
</evidence>
<evidence type="ECO:0008006" key="14">
    <source>
        <dbReference type="Google" id="ProtNLM"/>
    </source>
</evidence>
<keyword evidence="9 10" id="KW-0472">Membrane</keyword>
<dbReference type="Gene3D" id="1.50.40.10">
    <property type="entry name" value="Mitochondrial carrier domain"/>
    <property type="match status" value="1"/>
</dbReference>
<dbReference type="Proteomes" id="UP001168821">
    <property type="component" value="Unassembled WGS sequence"/>
</dbReference>
<organism evidence="12 13">
    <name type="scientific">Zophobas morio</name>
    <dbReference type="NCBI Taxonomy" id="2755281"/>
    <lineage>
        <taxon>Eukaryota</taxon>
        <taxon>Metazoa</taxon>
        <taxon>Ecdysozoa</taxon>
        <taxon>Arthropoda</taxon>
        <taxon>Hexapoda</taxon>
        <taxon>Insecta</taxon>
        <taxon>Pterygota</taxon>
        <taxon>Neoptera</taxon>
        <taxon>Endopterygota</taxon>
        <taxon>Coleoptera</taxon>
        <taxon>Polyphaga</taxon>
        <taxon>Cucujiformia</taxon>
        <taxon>Tenebrionidae</taxon>
        <taxon>Zophobas</taxon>
    </lineage>
</organism>
<name>A0AA38HU27_9CUCU</name>
<keyword evidence="7" id="KW-1133">Transmembrane helix</keyword>
<gene>
    <name evidence="12" type="ORF">Zmor_026519</name>
</gene>
<feature type="repeat" description="Solcar" evidence="10">
    <location>
        <begin position="100"/>
        <end position="193"/>
    </location>
</feature>
<dbReference type="PANTHER" id="PTHR45928">
    <property type="entry name" value="RE38146P"/>
    <property type="match status" value="1"/>
</dbReference>
<evidence type="ECO:0000256" key="5">
    <source>
        <dbReference type="ARBA" id="ARBA00022737"/>
    </source>
</evidence>
<dbReference type="InterPro" id="IPR023395">
    <property type="entry name" value="MCP_dom_sf"/>
</dbReference>
<comment type="subcellular location">
    <subcellularLocation>
        <location evidence="1">Mitochondrion inner membrane</location>
        <topology evidence="1">Multi-pass membrane protein</topology>
    </subcellularLocation>
</comment>
<proteinExistence type="inferred from homology"/>
<evidence type="ECO:0000256" key="8">
    <source>
        <dbReference type="ARBA" id="ARBA00023128"/>
    </source>
</evidence>
<keyword evidence="4 10" id="KW-0812">Transmembrane</keyword>
<evidence type="ECO:0000256" key="6">
    <source>
        <dbReference type="ARBA" id="ARBA00022792"/>
    </source>
</evidence>
<dbReference type="AlphaFoldDB" id="A0AA38HU27"/>
<accession>A0AA38HU27</accession>
<evidence type="ECO:0000256" key="7">
    <source>
        <dbReference type="ARBA" id="ARBA00022989"/>
    </source>
</evidence>
<keyword evidence="3 11" id="KW-0813">Transport</keyword>
<dbReference type="InterPro" id="IPR051508">
    <property type="entry name" value="Mito_Carrier_Antiporter"/>
</dbReference>
<dbReference type="GO" id="GO:0005743">
    <property type="term" value="C:mitochondrial inner membrane"/>
    <property type="evidence" value="ECO:0007669"/>
    <property type="project" value="UniProtKB-SubCell"/>
</dbReference>
<dbReference type="SUPFAM" id="SSF103506">
    <property type="entry name" value="Mitochondrial carrier"/>
    <property type="match status" value="1"/>
</dbReference>
<feature type="repeat" description="Solcar" evidence="10">
    <location>
        <begin position="1"/>
        <end position="90"/>
    </location>
</feature>
<keyword evidence="5" id="KW-0677">Repeat</keyword>
<dbReference type="PANTHER" id="PTHR45928:SF1">
    <property type="entry name" value="RE38146P"/>
    <property type="match status" value="1"/>
</dbReference>
<evidence type="ECO:0000256" key="11">
    <source>
        <dbReference type="RuleBase" id="RU000488"/>
    </source>
</evidence>
<evidence type="ECO:0000256" key="9">
    <source>
        <dbReference type="ARBA" id="ARBA00023136"/>
    </source>
</evidence>
<keyword evidence="13" id="KW-1185">Reference proteome</keyword>
<sequence>MDFCVGAVAAMASTLVTNPLDVIKTRAQLQGELTARGYYVPFYNDSLQSMRMIIQKEGFLALQKGLLTSVIHQGVRNGVKLGLYEWLSFKGFLCDDVNTINFYNSLMASAFGGGMGALLTTPLYRLSTQFQARAAPEIAVGYQHRHSGLVQALMSTYRTSGVQVLWKGTNANLVRSVVGAAAQLTTFSHVKEVLRDYEVFRYSRVLTAFVAGTFGGMCQTIFQTPFDLVCIRLNNQYVYKNGRGALYHGMLHCFYKIIRYEGLFALYKGLPIIYVKNSRHTTLYLIVWELLKAYQHDVLLIEDRPHSCYHDPDDI</sequence>
<dbReference type="EMBL" id="JALNTZ010000008">
    <property type="protein sequence ID" value="KAJ3643833.1"/>
    <property type="molecule type" value="Genomic_DNA"/>
</dbReference>
<reference evidence="12" key="1">
    <citation type="journal article" date="2023" name="G3 (Bethesda)">
        <title>Whole genome assemblies of Zophobas morio and Tenebrio molitor.</title>
        <authorList>
            <person name="Kaur S."/>
            <person name="Stinson S.A."/>
            <person name="diCenzo G.C."/>
        </authorList>
    </citation>
    <scope>NUCLEOTIDE SEQUENCE</scope>
    <source>
        <strain evidence="12">QUZm001</strain>
    </source>
</reference>
<dbReference type="PROSITE" id="PS50920">
    <property type="entry name" value="SOLCAR"/>
    <property type="match status" value="3"/>
</dbReference>
<evidence type="ECO:0000256" key="3">
    <source>
        <dbReference type="ARBA" id="ARBA00022448"/>
    </source>
</evidence>
<comment type="similarity">
    <text evidence="2 11">Belongs to the mitochondrial carrier (TC 2.A.29) family.</text>
</comment>
<evidence type="ECO:0000313" key="12">
    <source>
        <dbReference type="EMBL" id="KAJ3643833.1"/>
    </source>
</evidence>
<evidence type="ECO:0000256" key="2">
    <source>
        <dbReference type="ARBA" id="ARBA00006375"/>
    </source>
</evidence>
<evidence type="ECO:0000313" key="13">
    <source>
        <dbReference type="Proteomes" id="UP001168821"/>
    </source>
</evidence>
<keyword evidence="6" id="KW-0999">Mitochondrion inner membrane</keyword>
<dbReference type="InterPro" id="IPR018108">
    <property type="entry name" value="MCP_transmembrane"/>
</dbReference>
<evidence type="ECO:0000256" key="1">
    <source>
        <dbReference type="ARBA" id="ARBA00004448"/>
    </source>
</evidence>